<dbReference type="EMBL" id="JBDFQZ010000010">
    <property type="protein sequence ID" value="KAK9684213.1"/>
    <property type="molecule type" value="Genomic_DNA"/>
</dbReference>
<dbReference type="InterPro" id="IPR001461">
    <property type="entry name" value="Aspartic_peptidase_A1"/>
</dbReference>
<keyword evidence="7" id="KW-0732">Signal</keyword>
<evidence type="ECO:0000256" key="3">
    <source>
        <dbReference type="ARBA" id="ARBA00022750"/>
    </source>
</evidence>
<keyword evidence="5" id="KW-0325">Glycoprotein</keyword>
<dbReference type="GO" id="GO:0004190">
    <property type="term" value="F:aspartic-type endopeptidase activity"/>
    <property type="evidence" value="ECO:0007669"/>
    <property type="project" value="UniProtKB-KW"/>
</dbReference>
<gene>
    <name evidence="9" type="ORF">RND81_10G194100</name>
</gene>
<name>A0AAW1I6G4_SAPOF</name>
<dbReference type="SUPFAM" id="SSF50630">
    <property type="entry name" value="Acid proteases"/>
    <property type="match status" value="1"/>
</dbReference>
<feature type="active site" evidence="6">
    <location>
        <position position="294"/>
    </location>
</feature>
<dbReference type="InterPro" id="IPR034161">
    <property type="entry name" value="Pepsin-like_plant"/>
</dbReference>
<organism evidence="9 10">
    <name type="scientific">Saponaria officinalis</name>
    <name type="common">Common soapwort</name>
    <name type="synonym">Lychnis saponaria</name>
    <dbReference type="NCBI Taxonomy" id="3572"/>
    <lineage>
        <taxon>Eukaryota</taxon>
        <taxon>Viridiplantae</taxon>
        <taxon>Streptophyta</taxon>
        <taxon>Embryophyta</taxon>
        <taxon>Tracheophyta</taxon>
        <taxon>Spermatophyta</taxon>
        <taxon>Magnoliopsida</taxon>
        <taxon>eudicotyledons</taxon>
        <taxon>Gunneridae</taxon>
        <taxon>Pentapetalae</taxon>
        <taxon>Caryophyllales</taxon>
        <taxon>Caryophyllaceae</taxon>
        <taxon>Caryophylleae</taxon>
        <taxon>Saponaria</taxon>
    </lineage>
</organism>
<dbReference type="PANTHER" id="PTHR47965">
    <property type="entry name" value="ASPARTYL PROTEASE-RELATED"/>
    <property type="match status" value="1"/>
</dbReference>
<dbReference type="CDD" id="cd05476">
    <property type="entry name" value="pepsin_A_like_plant"/>
    <property type="match status" value="1"/>
</dbReference>
<evidence type="ECO:0000256" key="1">
    <source>
        <dbReference type="ARBA" id="ARBA00007447"/>
    </source>
</evidence>
<evidence type="ECO:0000256" key="2">
    <source>
        <dbReference type="ARBA" id="ARBA00022670"/>
    </source>
</evidence>
<evidence type="ECO:0000259" key="8">
    <source>
        <dbReference type="PROSITE" id="PS51767"/>
    </source>
</evidence>
<feature type="domain" description="Peptidase A1" evidence="8">
    <location>
        <begin position="53"/>
        <end position="426"/>
    </location>
</feature>
<sequence>MLTPLLVIISLILLLTFPSLSQPHILPLTAYKTPSTSLPRPPNKLHFHHNITLTVSLQVGTPPQNITMVLDTGSELSYLNCNLTRPHNLNLTQPFFNRTLSTTYATVPCDSPTCTNRTSDLTIPASCDPTRQVCHAMLSYADMSSAEGDLASDTFHVGNLDVSDTVFGCMVSGSSTNPVEDAKTNGLLGMNRGSLSFISQMGLRKFSYCISTGLNEPGVLLLGDDENVTAWLGLGYKVPLNYTPLVRISDPLPYYNRVAYTVQFKGIKVGDKILDLPESLLQPDHTGAGQTMVDSGTQFSILLGPAYTVLRSEFYNQTQHILRDLGEPDYTFAGVMDLCYRVPHNQTVLPDLPSVTLLFEGADMRVSGPDRLLYRVPGEKRENDTVYCFTFGNSDLLGAEAYIIGHHHQQNVWMEFDLEKSRMGLAPLECDLAVQKLGLSYK</sequence>
<dbReference type="FunFam" id="2.40.70.10:FF:000073">
    <property type="entry name" value="Aspartic proteinase PCS1"/>
    <property type="match status" value="1"/>
</dbReference>
<dbReference type="InterPro" id="IPR032861">
    <property type="entry name" value="TAXi_N"/>
</dbReference>
<evidence type="ECO:0000256" key="5">
    <source>
        <dbReference type="ARBA" id="ARBA00023180"/>
    </source>
</evidence>
<evidence type="ECO:0000313" key="10">
    <source>
        <dbReference type="Proteomes" id="UP001443914"/>
    </source>
</evidence>
<dbReference type="InterPro" id="IPR032799">
    <property type="entry name" value="TAXi_C"/>
</dbReference>
<keyword evidence="10" id="KW-1185">Reference proteome</keyword>
<dbReference type="GO" id="GO:0006508">
    <property type="term" value="P:proteolysis"/>
    <property type="evidence" value="ECO:0007669"/>
    <property type="project" value="UniProtKB-KW"/>
</dbReference>
<dbReference type="Proteomes" id="UP001443914">
    <property type="component" value="Unassembled WGS sequence"/>
</dbReference>
<feature type="active site" evidence="6">
    <location>
        <position position="71"/>
    </location>
</feature>
<dbReference type="PROSITE" id="PS51767">
    <property type="entry name" value="PEPTIDASE_A1"/>
    <property type="match status" value="1"/>
</dbReference>
<dbReference type="PANTHER" id="PTHR47965:SF77">
    <property type="entry name" value="ASPARTIC PROTEINASE PCS1"/>
    <property type="match status" value="1"/>
</dbReference>
<evidence type="ECO:0000256" key="6">
    <source>
        <dbReference type="PIRSR" id="PIRSR601461-1"/>
    </source>
</evidence>
<reference evidence="9" key="1">
    <citation type="submission" date="2024-03" db="EMBL/GenBank/DDBJ databases">
        <title>WGS assembly of Saponaria officinalis var. Norfolk2.</title>
        <authorList>
            <person name="Jenkins J."/>
            <person name="Shu S."/>
            <person name="Grimwood J."/>
            <person name="Barry K."/>
            <person name="Goodstein D."/>
            <person name="Schmutz J."/>
            <person name="Leebens-Mack J."/>
            <person name="Osbourn A."/>
        </authorList>
    </citation>
    <scope>NUCLEOTIDE SEQUENCE [LARGE SCALE GENOMIC DNA]</scope>
    <source>
        <strain evidence="9">JIC</strain>
    </source>
</reference>
<protein>
    <recommendedName>
        <fullName evidence="8">Peptidase A1 domain-containing protein</fullName>
    </recommendedName>
</protein>
<dbReference type="InterPro" id="IPR021109">
    <property type="entry name" value="Peptidase_aspartic_dom_sf"/>
</dbReference>
<accession>A0AAW1I6G4</accession>
<feature type="signal peptide" evidence="7">
    <location>
        <begin position="1"/>
        <end position="21"/>
    </location>
</feature>
<evidence type="ECO:0000256" key="7">
    <source>
        <dbReference type="SAM" id="SignalP"/>
    </source>
</evidence>
<evidence type="ECO:0000256" key="4">
    <source>
        <dbReference type="ARBA" id="ARBA00022801"/>
    </source>
</evidence>
<feature type="chain" id="PRO_5043396498" description="Peptidase A1 domain-containing protein" evidence="7">
    <location>
        <begin position="22"/>
        <end position="442"/>
    </location>
</feature>
<evidence type="ECO:0000313" key="9">
    <source>
        <dbReference type="EMBL" id="KAK9684213.1"/>
    </source>
</evidence>
<comment type="caution">
    <text evidence="9">The sequence shown here is derived from an EMBL/GenBank/DDBJ whole genome shotgun (WGS) entry which is preliminary data.</text>
</comment>
<dbReference type="Pfam" id="PF14541">
    <property type="entry name" value="TAXi_C"/>
    <property type="match status" value="1"/>
</dbReference>
<keyword evidence="3" id="KW-0064">Aspartyl protease</keyword>
<dbReference type="Pfam" id="PF14543">
    <property type="entry name" value="TAXi_N"/>
    <property type="match status" value="1"/>
</dbReference>
<comment type="similarity">
    <text evidence="1">Belongs to the peptidase A1 family.</text>
</comment>
<dbReference type="InterPro" id="IPR033121">
    <property type="entry name" value="PEPTIDASE_A1"/>
</dbReference>
<keyword evidence="4" id="KW-0378">Hydrolase</keyword>
<dbReference type="InterPro" id="IPR001969">
    <property type="entry name" value="Aspartic_peptidase_AS"/>
</dbReference>
<keyword evidence="2" id="KW-0645">Protease</keyword>
<dbReference type="PROSITE" id="PS00141">
    <property type="entry name" value="ASP_PROTEASE"/>
    <property type="match status" value="1"/>
</dbReference>
<dbReference type="AlphaFoldDB" id="A0AAW1I6G4"/>
<dbReference type="Gene3D" id="2.40.70.10">
    <property type="entry name" value="Acid Proteases"/>
    <property type="match status" value="2"/>
</dbReference>
<proteinExistence type="inferred from homology"/>